<dbReference type="AlphaFoldDB" id="A0A319EHN4"/>
<reference evidence="2 3" key="1">
    <citation type="submission" date="2018-02" db="EMBL/GenBank/DDBJ databases">
        <title>The genomes of Aspergillus section Nigri reveals drivers in fungal speciation.</title>
        <authorList>
            <consortium name="DOE Joint Genome Institute"/>
            <person name="Vesth T.C."/>
            <person name="Nybo J."/>
            <person name="Theobald S."/>
            <person name="Brandl J."/>
            <person name="Frisvad J.C."/>
            <person name="Nielsen K.F."/>
            <person name="Lyhne E.K."/>
            <person name="Kogle M.E."/>
            <person name="Kuo A."/>
            <person name="Riley R."/>
            <person name="Clum A."/>
            <person name="Nolan M."/>
            <person name="Lipzen A."/>
            <person name="Salamov A."/>
            <person name="Henrissat B."/>
            <person name="Wiebenga A."/>
            <person name="De vries R.P."/>
            <person name="Grigoriev I.V."/>
            <person name="Mortensen U.H."/>
            <person name="Andersen M.R."/>
            <person name="Baker S.E."/>
        </authorList>
    </citation>
    <scope>NUCLEOTIDE SEQUENCE [LARGE SCALE GENOMIC DNA]</scope>
    <source>
        <strain evidence="2 3">CBS 707.79</strain>
    </source>
</reference>
<name>A0A319EHN4_9EURO</name>
<sequence>MTATTTPPQTLTLTLPIPHRNPLTLTATVTRSTDPRRIGFHLLFPDDPIANFVGFPITHITLRSTPAFQGYASMYGWIQLTRERPPINPQAFNPEEKEEEEEEETKEKEKWTLDPLPITAGTDSPFAFFGVEPQLFDAPANPYAVDLDWTARSFLVRVEDCLMTRVLRPVVVLEWGYEVRDGERAVKLLRRLSRGVWDEHRGELGGWFPSWRFCASTEEEEEEEEEGVEGEGEGEQ</sequence>
<organism evidence="2 3">
    <name type="scientific">Aspergillus ellipticus CBS 707.79</name>
    <dbReference type="NCBI Taxonomy" id="1448320"/>
    <lineage>
        <taxon>Eukaryota</taxon>
        <taxon>Fungi</taxon>
        <taxon>Dikarya</taxon>
        <taxon>Ascomycota</taxon>
        <taxon>Pezizomycotina</taxon>
        <taxon>Eurotiomycetes</taxon>
        <taxon>Eurotiomycetidae</taxon>
        <taxon>Eurotiales</taxon>
        <taxon>Aspergillaceae</taxon>
        <taxon>Aspergillus</taxon>
        <taxon>Aspergillus subgen. Circumdati</taxon>
    </lineage>
</organism>
<dbReference type="VEuPathDB" id="FungiDB:BO71DRAFT_443907"/>
<keyword evidence="3" id="KW-1185">Reference proteome</keyword>
<evidence type="ECO:0000256" key="1">
    <source>
        <dbReference type="SAM" id="MobiDB-lite"/>
    </source>
</evidence>
<evidence type="ECO:0000313" key="3">
    <source>
        <dbReference type="Proteomes" id="UP000247810"/>
    </source>
</evidence>
<feature type="region of interest" description="Disordered" evidence="1">
    <location>
        <begin position="86"/>
        <end position="109"/>
    </location>
</feature>
<dbReference type="Proteomes" id="UP000247810">
    <property type="component" value="Unassembled WGS sequence"/>
</dbReference>
<accession>A0A319EHN4</accession>
<evidence type="ECO:0000313" key="2">
    <source>
        <dbReference type="EMBL" id="PYH90442.1"/>
    </source>
</evidence>
<gene>
    <name evidence="2" type="ORF">BO71DRAFT_443907</name>
</gene>
<proteinExistence type="predicted"/>
<feature type="compositionally biased region" description="Acidic residues" evidence="1">
    <location>
        <begin position="217"/>
        <end position="236"/>
    </location>
</feature>
<dbReference type="EMBL" id="KZ825983">
    <property type="protein sequence ID" value="PYH90442.1"/>
    <property type="molecule type" value="Genomic_DNA"/>
</dbReference>
<feature type="region of interest" description="Disordered" evidence="1">
    <location>
        <begin position="216"/>
        <end position="236"/>
    </location>
</feature>
<dbReference type="OrthoDB" id="4509254at2759"/>
<protein>
    <submittedName>
        <fullName evidence="2">Uncharacterized protein</fullName>
    </submittedName>
</protein>